<name>A0A5D4MGR8_9BACI</name>
<accession>A0A5D4MGR8</accession>
<dbReference type="Proteomes" id="UP000325182">
    <property type="component" value="Unassembled WGS sequence"/>
</dbReference>
<reference evidence="1 2" key="1">
    <citation type="submission" date="2019-08" db="EMBL/GenBank/DDBJ databases">
        <title>Bacillus genomes from the desert of Cuatro Cienegas, Coahuila.</title>
        <authorList>
            <person name="Olmedo-Alvarez G."/>
        </authorList>
    </citation>
    <scope>NUCLEOTIDE SEQUENCE [LARGE SCALE GENOMIC DNA]</scope>
    <source>
        <strain evidence="1 2">CH128b_4D</strain>
    </source>
</reference>
<comment type="caution">
    <text evidence="1">The sequence shown here is derived from an EMBL/GenBank/DDBJ whole genome shotgun (WGS) entry which is preliminary data.</text>
</comment>
<dbReference type="SUPFAM" id="SSF52309">
    <property type="entry name" value="N-(deoxy)ribosyltransferase-like"/>
    <property type="match status" value="1"/>
</dbReference>
<proteinExistence type="predicted"/>
<sequence length="130" mass="14833">MKFYTASSFKNIESVRYVNEELKRIGYIHTYDWTQNDRASSQGDLERIGREEKRAVIASDFIIVILPAGKGSHIEMGIAIGLEKKIMLYSPNEEVNDRALTSTFYHLPEVEKCFGSLDDLISKIIELEGE</sequence>
<dbReference type="EMBL" id="VTEG01000003">
    <property type="protein sequence ID" value="TYS00256.1"/>
    <property type="molecule type" value="Genomic_DNA"/>
</dbReference>
<dbReference type="Gene3D" id="3.40.50.450">
    <property type="match status" value="1"/>
</dbReference>
<evidence type="ECO:0000313" key="1">
    <source>
        <dbReference type="EMBL" id="TYS00256.1"/>
    </source>
</evidence>
<evidence type="ECO:0000313" key="2">
    <source>
        <dbReference type="Proteomes" id="UP000325182"/>
    </source>
</evidence>
<dbReference type="AlphaFoldDB" id="A0A5D4MGR8"/>
<protein>
    <submittedName>
        <fullName evidence="1">Group-specific protein</fullName>
    </submittedName>
</protein>
<organism evidence="1 2">
    <name type="scientific">Rossellomorea vietnamensis</name>
    <dbReference type="NCBI Taxonomy" id="218284"/>
    <lineage>
        <taxon>Bacteria</taxon>
        <taxon>Bacillati</taxon>
        <taxon>Bacillota</taxon>
        <taxon>Bacilli</taxon>
        <taxon>Bacillales</taxon>
        <taxon>Bacillaceae</taxon>
        <taxon>Rossellomorea</taxon>
    </lineage>
</organism>
<gene>
    <name evidence="1" type="ORF">FZC84_06850</name>
</gene>
<dbReference type="RefSeq" id="WP_113930011.1">
    <property type="nucleotide sequence ID" value="NZ_VTEG01000003.1"/>
</dbReference>